<keyword evidence="1" id="KW-1133">Transmembrane helix</keyword>
<name>A0ABY3AF08_9FLAO</name>
<gene>
    <name evidence="2" type="ORF">GQ41_3928</name>
</gene>
<keyword evidence="1" id="KW-0812">Transmembrane</keyword>
<keyword evidence="3" id="KW-1185">Reference proteome</keyword>
<sequence length="179" mass="21071">MILSKKQYYKRRWFLSILFLLSGFWLIYKAYGMFGYHKNIEELKKGNIVPSQILVEKSESTDNKFLALFIDNEKIASVIEQSELDKLIELTKKNELATTNSPIKGNELSGITFEYKYWNDKLFELKVNDYTIIMYKKESKTLAFVILIMGIIWTSFQVWVIIKLVTKGTTIYDNSFKNE</sequence>
<comment type="caution">
    <text evidence="2">The sequence shown here is derived from an EMBL/GenBank/DDBJ whole genome shotgun (WGS) entry which is preliminary data.</text>
</comment>
<feature type="transmembrane region" description="Helical" evidence="1">
    <location>
        <begin position="12"/>
        <end position="31"/>
    </location>
</feature>
<dbReference type="Proteomes" id="UP000315363">
    <property type="component" value="Unassembled WGS sequence"/>
</dbReference>
<keyword evidence="1" id="KW-0472">Membrane</keyword>
<evidence type="ECO:0000313" key="2">
    <source>
        <dbReference type="EMBL" id="TQO39256.1"/>
    </source>
</evidence>
<feature type="transmembrane region" description="Helical" evidence="1">
    <location>
        <begin position="142"/>
        <end position="162"/>
    </location>
</feature>
<organism evidence="2 3">
    <name type="scientific">Arenibacter algicola</name>
    <dbReference type="NCBI Taxonomy" id="616991"/>
    <lineage>
        <taxon>Bacteria</taxon>
        <taxon>Pseudomonadati</taxon>
        <taxon>Bacteroidota</taxon>
        <taxon>Flavobacteriia</taxon>
        <taxon>Flavobacteriales</taxon>
        <taxon>Flavobacteriaceae</taxon>
        <taxon>Arenibacter</taxon>
    </lineage>
</organism>
<evidence type="ECO:0000313" key="3">
    <source>
        <dbReference type="Proteomes" id="UP000315363"/>
    </source>
</evidence>
<accession>A0ABY3AF08</accession>
<evidence type="ECO:0000256" key="1">
    <source>
        <dbReference type="SAM" id="Phobius"/>
    </source>
</evidence>
<proteinExistence type="predicted"/>
<reference evidence="2 3" key="1">
    <citation type="submission" date="2019-06" db="EMBL/GenBank/DDBJ databases">
        <title>A large-scale integrated study on North Sea by COGITO (Coastal Microbe Genomic &amp; Taxonomic Observatory).</title>
        <authorList>
            <person name="Teeling H."/>
        </authorList>
    </citation>
    <scope>NUCLEOTIDE SEQUENCE [LARGE SCALE GENOMIC DNA]</scope>
    <source>
        <strain evidence="2 3">MAR_2009_79</strain>
    </source>
</reference>
<dbReference type="RefSeq" id="WP_142190605.1">
    <property type="nucleotide sequence ID" value="NZ_VHIF01000001.1"/>
</dbReference>
<protein>
    <submittedName>
        <fullName evidence="2">Uncharacterized protein</fullName>
    </submittedName>
</protein>
<dbReference type="EMBL" id="VHIF01000001">
    <property type="protein sequence ID" value="TQO39256.1"/>
    <property type="molecule type" value="Genomic_DNA"/>
</dbReference>